<accession>A0A0C3QIM4</accession>
<gene>
    <name evidence="1" type="ORF">M407DRAFT_19199</name>
</gene>
<dbReference type="Proteomes" id="UP000054248">
    <property type="component" value="Unassembled WGS sequence"/>
</dbReference>
<evidence type="ECO:0000313" key="2">
    <source>
        <dbReference type="Proteomes" id="UP000054248"/>
    </source>
</evidence>
<reference evidence="1 2" key="1">
    <citation type="submission" date="2014-04" db="EMBL/GenBank/DDBJ databases">
        <authorList>
            <consortium name="DOE Joint Genome Institute"/>
            <person name="Kuo A."/>
            <person name="Girlanda M."/>
            <person name="Perotto S."/>
            <person name="Kohler A."/>
            <person name="Nagy L.G."/>
            <person name="Floudas D."/>
            <person name="Copeland A."/>
            <person name="Barry K.W."/>
            <person name="Cichocki N."/>
            <person name="Veneault-Fourrey C."/>
            <person name="LaButti K."/>
            <person name="Lindquist E.A."/>
            <person name="Lipzen A."/>
            <person name="Lundell T."/>
            <person name="Morin E."/>
            <person name="Murat C."/>
            <person name="Sun H."/>
            <person name="Tunlid A."/>
            <person name="Henrissat B."/>
            <person name="Grigoriev I.V."/>
            <person name="Hibbett D.S."/>
            <person name="Martin F."/>
            <person name="Nordberg H.P."/>
            <person name="Cantor M.N."/>
            <person name="Hua S.X."/>
        </authorList>
    </citation>
    <scope>NUCLEOTIDE SEQUENCE [LARGE SCALE GENOMIC DNA]</scope>
    <source>
        <strain evidence="1 2">MUT 4182</strain>
    </source>
</reference>
<evidence type="ECO:0000313" key="1">
    <source>
        <dbReference type="EMBL" id="KIO31940.1"/>
    </source>
</evidence>
<dbReference type="AlphaFoldDB" id="A0A0C3QIM4"/>
<name>A0A0C3QIM4_9AGAM</name>
<dbReference type="HOGENOM" id="CLU_3126108_0_0_1"/>
<organism evidence="1 2">
    <name type="scientific">Tulasnella calospora MUT 4182</name>
    <dbReference type="NCBI Taxonomy" id="1051891"/>
    <lineage>
        <taxon>Eukaryota</taxon>
        <taxon>Fungi</taxon>
        <taxon>Dikarya</taxon>
        <taxon>Basidiomycota</taxon>
        <taxon>Agaricomycotina</taxon>
        <taxon>Agaricomycetes</taxon>
        <taxon>Cantharellales</taxon>
        <taxon>Tulasnellaceae</taxon>
        <taxon>Tulasnella</taxon>
    </lineage>
</organism>
<sequence length="50" mass="5553">MDATTGDALALPLSRLERLAFLILCKSQQLYMFGLSASFNMFALDVLQVK</sequence>
<dbReference type="EMBL" id="KN822959">
    <property type="protein sequence ID" value="KIO31940.1"/>
    <property type="molecule type" value="Genomic_DNA"/>
</dbReference>
<protein>
    <submittedName>
        <fullName evidence="1">Uncharacterized protein</fullName>
    </submittedName>
</protein>
<reference evidence="2" key="2">
    <citation type="submission" date="2015-01" db="EMBL/GenBank/DDBJ databases">
        <title>Evolutionary Origins and Diversification of the Mycorrhizal Mutualists.</title>
        <authorList>
            <consortium name="DOE Joint Genome Institute"/>
            <consortium name="Mycorrhizal Genomics Consortium"/>
            <person name="Kohler A."/>
            <person name="Kuo A."/>
            <person name="Nagy L.G."/>
            <person name="Floudas D."/>
            <person name="Copeland A."/>
            <person name="Barry K.W."/>
            <person name="Cichocki N."/>
            <person name="Veneault-Fourrey C."/>
            <person name="LaButti K."/>
            <person name="Lindquist E.A."/>
            <person name="Lipzen A."/>
            <person name="Lundell T."/>
            <person name="Morin E."/>
            <person name="Murat C."/>
            <person name="Riley R."/>
            <person name="Ohm R."/>
            <person name="Sun H."/>
            <person name="Tunlid A."/>
            <person name="Henrissat B."/>
            <person name="Grigoriev I.V."/>
            <person name="Hibbett D.S."/>
            <person name="Martin F."/>
        </authorList>
    </citation>
    <scope>NUCLEOTIDE SEQUENCE [LARGE SCALE GENOMIC DNA]</scope>
    <source>
        <strain evidence="2">MUT 4182</strain>
    </source>
</reference>
<proteinExistence type="predicted"/>
<keyword evidence="2" id="KW-1185">Reference proteome</keyword>